<protein>
    <submittedName>
        <fullName evidence="3">mRNA-degrading endonuclease</fullName>
    </submittedName>
</protein>
<organism evidence="3 4">
    <name type="scientific">Lactobacillus xylocopicola</name>
    <dbReference type="NCBI Taxonomy" id="2976676"/>
    <lineage>
        <taxon>Bacteria</taxon>
        <taxon>Bacillati</taxon>
        <taxon>Bacillota</taxon>
        <taxon>Bacilli</taxon>
        <taxon>Lactobacillales</taxon>
        <taxon>Lactobacillaceae</taxon>
        <taxon>Lactobacillus</taxon>
    </lineage>
</organism>
<evidence type="ECO:0000256" key="1">
    <source>
        <dbReference type="ARBA" id="ARBA00007521"/>
    </source>
</evidence>
<keyword evidence="2" id="KW-1277">Toxin-antitoxin system</keyword>
<proteinExistence type="inferred from homology"/>
<evidence type="ECO:0000313" key="3">
    <source>
        <dbReference type="EMBL" id="BDR61210.1"/>
    </source>
</evidence>
<keyword evidence="3" id="KW-0378">Hydrolase</keyword>
<dbReference type="EMBL" id="AP026803">
    <property type="protein sequence ID" value="BDR61210.1"/>
    <property type="molecule type" value="Genomic_DNA"/>
</dbReference>
<dbReference type="InterPro" id="IPR003477">
    <property type="entry name" value="PemK-like"/>
</dbReference>
<dbReference type="InterPro" id="IPR011067">
    <property type="entry name" value="Plasmid_toxin/cell-grow_inhib"/>
</dbReference>
<dbReference type="Gene3D" id="2.30.30.110">
    <property type="match status" value="1"/>
</dbReference>
<accession>A0ABM8BJ68</accession>
<gene>
    <name evidence="3" type="primary">mazF</name>
    <name evidence="3" type="ORF">KIM322_14710</name>
</gene>
<dbReference type="SUPFAM" id="SSF50118">
    <property type="entry name" value="Cell growth inhibitor/plasmid maintenance toxic component"/>
    <property type="match status" value="1"/>
</dbReference>
<name>A0ABM8BJ68_9LACO</name>
<sequence>MRMFGNESAPQQGDIVWIDAEPHAGHEYGGHNSTTGNIRRPLLVISSDLYNERTGMIVGFPITSKVPNGFPAGLQINGSKIHGTAILTNLLGYDYKARAGEVADHVNPAILVEALDAIRDIFAINN</sequence>
<keyword evidence="3" id="KW-0540">Nuclease</keyword>
<dbReference type="Proteomes" id="UP001321741">
    <property type="component" value="Chromosome"/>
</dbReference>
<evidence type="ECO:0000313" key="4">
    <source>
        <dbReference type="Proteomes" id="UP001321741"/>
    </source>
</evidence>
<keyword evidence="3" id="KW-0255">Endonuclease</keyword>
<dbReference type="Pfam" id="PF02452">
    <property type="entry name" value="PemK_toxin"/>
    <property type="match status" value="1"/>
</dbReference>
<dbReference type="GO" id="GO:0004519">
    <property type="term" value="F:endonuclease activity"/>
    <property type="evidence" value="ECO:0007669"/>
    <property type="project" value="UniProtKB-KW"/>
</dbReference>
<comment type="similarity">
    <text evidence="1">Belongs to the PemK/MazF family.</text>
</comment>
<keyword evidence="4" id="KW-1185">Reference proteome</keyword>
<evidence type="ECO:0000256" key="2">
    <source>
        <dbReference type="ARBA" id="ARBA00022649"/>
    </source>
</evidence>
<reference evidence="3 4" key="1">
    <citation type="journal article" date="2023" name="Microbiol. Spectr.">
        <title>Symbiosis of Carpenter Bees with Uncharacterized Lactic Acid Bacteria Showing NAD Auxotrophy.</title>
        <authorList>
            <person name="Kawasaki S."/>
            <person name="Ozawa K."/>
            <person name="Mori T."/>
            <person name="Yamamoto A."/>
            <person name="Ito M."/>
            <person name="Ohkuma M."/>
            <person name="Sakamoto M."/>
            <person name="Matsutani M."/>
        </authorList>
    </citation>
    <scope>NUCLEOTIDE SEQUENCE [LARGE SCALE GENOMIC DNA]</scope>
    <source>
        <strain evidence="3 4">Kim32-2</strain>
    </source>
</reference>